<dbReference type="Proteomes" id="UP000293863">
    <property type="component" value="Unassembled WGS sequence"/>
</dbReference>
<keyword evidence="1" id="KW-0812">Transmembrane</keyword>
<evidence type="ECO:0000256" key="1">
    <source>
        <dbReference type="SAM" id="Phobius"/>
    </source>
</evidence>
<dbReference type="InterPro" id="IPR039418">
    <property type="entry name" value="LexA-like"/>
</dbReference>
<evidence type="ECO:0000313" key="3">
    <source>
        <dbReference type="EMBL" id="RZG47077.1"/>
    </source>
</evidence>
<protein>
    <submittedName>
        <fullName evidence="3">S24 family peptidase</fullName>
    </submittedName>
</protein>
<dbReference type="CDD" id="cd06529">
    <property type="entry name" value="S24_LexA-like"/>
    <property type="match status" value="1"/>
</dbReference>
<dbReference type="InterPro" id="IPR036286">
    <property type="entry name" value="LexA/Signal_pep-like_sf"/>
</dbReference>
<evidence type="ECO:0000313" key="4">
    <source>
        <dbReference type="Proteomes" id="UP000293863"/>
    </source>
</evidence>
<feature type="domain" description="Peptidase S24/S26A/S26B/S26C" evidence="2">
    <location>
        <begin position="101"/>
        <end position="221"/>
    </location>
</feature>
<dbReference type="AlphaFoldDB" id="A0A4Q7AKH3"/>
<dbReference type="EMBL" id="SGSQ01000009">
    <property type="protein sequence ID" value="RZG47077.1"/>
    <property type="molecule type" value="Genomic_DNA"/>
</dbReference>
<dbReference type="Gene3D" id="2.10.109.10">
    <property type="entry name" value="Umud Fragment, subunit A"/>
    <property type="match status" value="1"/>
</dbReference>
<organism evidence="3 4">
    <name type="scientific">Acinetobacter wuhouensis</name>
    <dbReference type="NCBI Taxonomy" id="1879050"/>
    <lineage>
        <taxon>Bacteria</taxon>
        <taxon>Pseudomonadati</taxon>
        <taxon>Pseudomonadota</taxon>
        <taxon>Gammaproteobacteria</taxon>
        <taxon>Moraxellales</taxon>
        <taxon>Moraxellaceae</taxon>
        <taxon>Acinetobacter</taxon>
    </lineage>
</organism>
<dbReference type="SUPFAM" id="SSF51306">
    <property type="entry name" value="LexA/Signal peptidase"/>
    <property type="match status" value="1"/>
</dbReference>
<gene>
    <name evidence="3" type="ORF">EXU28_07495</name>
</gene>
<proteinExistence type="predicted"/>
<keyword evidence="4" id="KW-1185">Reference proteome</keyword>
<keyword evidence="1" id="KW-1133">Transmembrane helix</keyword>
<dbReference type="InterPro" id="IPR015927">
    <property type="entry name" value="Peptidase_S24_S26A/B/C"/>
</dbReference>
<feature type="transmembrane region" description="Helical" evidence="1">
    <location>
        <begin position="12"/>
        <end position="37"/>
    </location>
</feature>
<dbReference type="Pfam" id="PF00717">
    <property type="entry name" value="Peptidase_S24"/>
    <property type="match status" value="1"/>
</dbReference>
<reference evidence="3 4" key="1">
    <citation type="submission" date="2019-02" db="EMBL/GenBank/DDBJ databases">
        <title>The Batch Genome Submission of Acinetobacter spp. strains.</title>
        <authorList>
            <person name="Qin J."/>
            <person name="Hu Y."/>
            <person name="Ye H."/>
            <person name="Wei L."/>
            <person name="Feng Y."/>
            <person name="Zong Z."/>
        </authorList>
    </citation>
    <scope>NUCLEOTIDE SEQUENCE [LARGE SCALE GENOMIC DNA]</scope>
    <source>
        <strain evidence="3 4">WCHAW060049</strain>
    </source>
</reference>
<comment type="caution">
    <text evidence="3">The sequence shown here is derived from an EMBL/GenBank/DDBJ whole genome shotgun (WGS) entry which is preliminary data.</text>
</comment>
<name>A0A4Q7AKH3_9GAMM</name>
<accession>A0A4Q7AKH3</accession>
<evidence type="ECO:0000259" key="2">
    <source>
        <dbReference type="Pfam" id="PF00717"/>
    </source>
</evidence>
<sequence>MNPLLNKARNTFGYLAPITTSAIIAGPIGAIAGAIAATTFDVLGKKISDERLQSVIKQLENEEPNLVDDLKQDIEIAVKNQLNETLANIQKPQDNGIKFVPLISFVQAGSFKEAVINAQEEFVATYAGNLSNDAFALEIVGDSMSPEFKPKDKIIVDPQVSPLPGDYVIAQNGEDEATFKKYKPRGFDESGREYFELVPINENYPTLDSRFQNIKIIATVIDHIRALRR</sequence>
<keyword evidence="1" id="KW-0472">Membrane</keyword>